<feature type="domain" description="Glutaredoxin" evidence="1">
    <location>
        <begin position="4"/>
        <end position="62"/>
    </location>
</feature>
<proteinExistence type="predicted"/>
<dbReference type="InterPro" id="IPR002109">
    <property type="entry name" value="Glutaredoxin"/>
</dbReference>
<name>A0A926EWJ3_9FIRM</name>
<dbReference type="Gene3D" id="3.40.30.10">
    <property type="entry name" value="Glutaredoxin"/>
    <property type="match status" value="1"/>
</dbReference>
<dbReference type="InterPro" id="IPR036249">
    <property type="entry name" value="Thioredoxin-like_sf"/>
</dbReference>
<dbReference type="InterPro" id="IPR051548">
    <property type="entry name" value="Grx-like_ET"/>
</dbReference>
<dbReference type="PANTHER" id="PTHR34386:SF1">
    <property type="entry name" value="GLUTAREDOXIN-LIKE PROTEIN NRDH"/>
    <property type="match status" value="1"/>
</dbReference>
<dbReference type="NCBIfam" id="TIGR02196">
    <property type="entry name" value="GlrX_YruB"/>
    <property type="match status" value="1"/>
</dbReference>
<dbReference type="GO" id="GO:0045454">
    <property type="term" value="P:cell redox homeostasis"/>
    <property type="evidence" value="ECO:0007669"/>
    <property type="project" value="TreeGrafter"/>
</dbReference>
<dbReference type="CDD" id="cd02976">
    <property type="entry name" value="NrdH"/>
    <property type="match status" value="1"/>
</dbReference>
<dbReference type="InterPro" id="IPR011767">
    <property type="entry name" value="GLR_AS"/>
</dbReference>
<gene>
    <name evidence="2" type="ORF">H8689_08670</name>
</gene>
<protein>
    <submittedName>
        <fullName evidence="2">Glutathione S-transferase N-terminal domain-containing protein</fullName>
    </submittedName>
</protein>
<reference evidence="2 3" key="1">
    <citation type="submission" date="2020-08" db="EMBL/GenBank/DDBJ databases">
        <title>Genome public.</title>
        <authorList>
            <person name="Liu C."/>
            <person name="Sun Q."/>
        </authorList>
    </citation>
    <scope>NUCLEOTIDE SEQUENCE [LARGE SCALE GENOMIC DNA]</scope>
    <source>
        <strain evidence="2 3">NSJ-26</strain>
    </source>
</reference>
<dbReference type="EMBL" id="JACRTK010000003">
    <property type="protein sequence ID" value="MBC8591183.1"/>
    <property type="molecule type" value="Genomic_DNA"/>
</dbReference>
<accession>A0A926EWJ3</accession>
<evidence type="ECO:0000313" key="2">
    <source>
        <dbReference type="EMBL" id="MBC8591183.1"/>
    </source>
</evidence>
<dbReference type="RefSeq" id="WP_249324045.1">
    <property type="nucleotide sequence ID" value="NZ_JACRTK010000003.1"/>
</dbReference>
<dbReference type="PROSITE" id="PS51354">
    <property type="entry name" value="GLUTAREDOXIN_2"/>
    <property type="match status" value="1"/>
</dbReference>
<organism evidence="2 3">
    <name type="scientific">Wansuia hejianensis</name>
    <dbReference type="NCBI Taxonomy" id="2763667"/>
    <lineage>
        <taxon>Bacteria</taxon>
        <taxon>Bacillati</taxon>
        <taxon>Bacillota</taxon>
        <taxon>Clostridia</taxon>
        <taxon>Lachnospirales</taxon>
        <taxon>Lachnospiraceae</taxon>
        <taxon>Wansuia</taxon>
    </lineage>
</organism>
<evidence type="ECO:0000259" key="1">
    <source>
        <dbReference type="Pfam" id="PF00462"/>
    </source>
</evidence>
<sequence>MNSIIVYSTNTCPWCTRVKDYLKSRNVSFIEYDVSKDYNKAMEMVDKSGQKGVPVLDINGSIVIGFNPDRINKLLRL</sequence>
<keyword evidence="3" id="KW-1185">Reference proteome</keyword>
<dbReference type="AlphaFoldDB" id="A0A926EWJ3"/>
<dbReference type="Pfam" id="PF00462">
    <property type="entry name" value="Glutaredoxin"/>
    <property type="match status" value="1"/>
</dbReference>
<dbReference type="PANTHER" id="PTHR34386">
    <property type="entry name" value="GLUTAREDOXIN"/>
    <property type="match status" value="1"/>
</dbReference>
<comment type="caution">
    <text evidence="2">The sequence shown here is derived from an EMBL/GenBank/DDBJ whole genome shotgun (WGS) entry which is preliminary data.</text>
</comment>
<evidence type="ECO:0000313" key="3">
    <source>
        <dbReference type="Proteomes" id="UP000601522"/>
    </source>
</evidence>
<dbReference type="InterPro" id="IPR011911">
    <property type="entry name" value="GlrX_YruB"/>
</dbReference>
<dbReference type="Proteomes" id="UP000601522">
    <property type="component" value="Unassembled WGS sequence"/>
</dbReference>
<dbReference type="SUPFAM" id="SSF52833">
    <property type="entry name" value="Thioredoxin-like"/>
    <property type="match status" value="1"/>
</dbReference>
<dbReference type="GO" id="GO:0009055">
    <property type="term" value="F:electron transfer activity"/>
    <property type="evidence" value="ECO:0007669"/>
    <property type="project" value="TreeGrafter"/>
</dbReference>
<dbReference type="PROSITE" id="PS00195">
    <property type="entry name" value="GLUTAREDOXIN_1"/>
    <property type="match status" value="1"/>
</dbReference>